<proteinExistence type="predicted"/>
<dbReference type="AlphaFoldDB" id="A0A2T5P5Y0"/>
<reference evidence="2 3" key="1">
    <citation type="submission" date="2018-04" db="EMBL/GenBank/DDBJ databases">
        <title>Pseudomonas sp. nov., isolated from mangrove soil.</title>
        <authorList>
            <person name="Chen C."/>
        </authorList>
    </citation>
    <scope>NUCLEOTIDE SEQUENCE [LARGE SCALE GENOMIC DNA]</scope>
    <source>
        <strain evidence="2 3">TC-11</strain>
    </source>
</reference>
<keyword evidence="1" id="KW-1133">Transmembrane helix</keyword>
<keyword evidence="1" id="KW-0812">Transmembrane</keyword>
<organism evidence="2 3">
    <name type="scientific">Pseudomonas mangrovi</name>
    <dbReference type="NCBI Taxonomy" id="2161748"/>
    <lineage>
        <taxon>Bacteria</taxon>
        <taxon>Pseudomonadati</taxon>
        <taxon>Pseudomonadota</taxon>
        <taxon>Gammaproteobacteria</taxon>
        <taxon>Pseudomonadales</taxon>
        <taxon>Pseudomonadaceae</taxon>
        <taxon>Pseudomonas</taxon>
    </lineage>
</organism>
<evidence type="ECO:0008006" key="4">
    <source>
        <dbReference type="Google" id="ProtNLM"/>
    </source>
</evidence>
<dbReference type="EMBL" id="QASN01000021">
    <property type="protein sequence ID" value="PTU73151.1"/>
    <property type="molecule type" value="Genomic_DNA"/>
</dbReference>
<dbReference type="OrthoDB" id="7030137at2"/>
<name>A0A2T5P5Y0_9PSED</name>
<gene>
    <name evidence="2" type="ORF">DBO85_18075</name>
</gene>
<comment type="caution">
    <text evidence="2">The sequence shown here is derived from an EMBL/GenBank/DDBJ whole genome shotgun (WGS) entry which is preliminary data.</text>
</comment>
<accession>A0A2T5P5Y0</accession>
<keyword evidence="3" id="KW-1185">Reference proteome</keyword>
<feature type="transmembrane region" description="Helical" evidence="1">
    <location>
        <begin position="44"/>
        <end position="64"/>
    </location>
</feature>
<dbReference type="RefSeq" id="WP_108109034.1">
    <property type="nucleotide sequence ID" value="NZ_QASN01000021.1"/>
</dbReference>
<protein>
    <recommendedName>
        <fullName evidence="4">Transmembrane protein</fullName>
    </recommendedName>
</protein>
<sequence length="143" mass="14976">MVPEAAVTAALLRQGRLLDGCSTALLLVGAAAGLAQLLGARQDLWVAAICLGLVMAGLVQKYWALRVAFDAELFERLDRLTLAELDAALQSLGLLADGKGGRALGDRCQGALRLLRNQALLLGLQTLLLLGGLLYSLLSALPT</sequence>
<evidence type="ECO:0000313" key="2">
    <source>
        <dbReference type="EMBL" id="PTU73151.1"/>
    </source>
</evidence>
<evidence type="ECO:0000256" key="1">
    <source>
        <dbReference type="SAM" id="Phobius"/>
    </source>
</evidence>
<feature type="transmembrane region" description="Helical" evidence="1">
    <location>
        <begin position="119"/>
        <end position="138"/>
    </location>
</feature>
<evidence type="ECO:0000313" key="3">
    <source>
        <dbReference type="Proteomes" id="UP000244064"/>
    </source>
</evidence>
<feature type="transmembrane region" description="Helical" evidence="1">
    <location>
        <begin position="17"/>
        <end position="38"/>
    </location>
</feature>
<dbReference type="Proteomes" id="UP000244064">
    <property type="component" value="Unassembled WGS sequence"/>
</dbReference>
<keyword evidence="1" id="KW-0472">Membrane</keyword>